<evidence type="ECO:0000313" key="1">
    <source>
        <dbReference type="EMBL" id="GIY60794.1"/>
    </source>
</evidence>
<proteinExistence type="predicted"/>
<reference evidence="1 2" key="1">
    <citation type="submission" date="2021-06" db="EMBL/GenBank/DDBJ databases">
        <title>Caerostris darwini draft genome.</title>
        <authorList>
            <person name="Kono N."/>
            <person name="Arakawa K."/>
        </authorList>
    </citation>
    <scope>NUCLEOTIDE SEQUENCE [LARGE SCALE GENOMIC DNA]</scope>
</reference>
<evidence type="ECO:0000313" key="2">
    <source>
        <dbReference type="Proteomes" id="UP001054837"/>
    </source>
</evidence>
<comment type="caution">
    <text evidence="1">The sequence shown here is derived from an EMBL/GenBank/DDBJ whole genome shotgun (WGS) entry which is preliminary data.</text>
</comment>
<keyword evidence="2" id="KW-1185">Reference proteome</keyword>
<accession>A0AAV4USW3</accession>
<sequence>MRICFFGSISRSSCLPRSRISGRITHRAARGPTTPLFTPELSLPHPLLRPLPRDYPSPPPLRIPYSSIIVIIFVMKMMMRSSLQLSLTWRESSLACREKNLWLAWRQIWHNNFPSYHETKGKC</sequence>
<protein>
    <submittedName>
        <fullName evidence="1">Uncharacterized protein</fullName>
    </submittedName>
</protein>
<dbReference type="EMBL" id="BPLQ01011855">
    <property type="protein sequence ID" value="GIY60794.1"/>
    <property type="molecule type" value="Genomic_DNA"/>
</dbReference>
<organism evidence="1 2">
    <name type="scientific">Caerostris darwini</name>
    <dbReference type="NCBI Taxonomy" id="1538125"/>
    <lineage>
        <taxon>Eukaryota</taxon>
        <taxon>Metazoa</taxon>
        <taxon>Ecdysozoa</taxon>
        <taxon>Arthropoda</taxon>
        <taxon>Chelicerata</taxon>
        <taxon>Arachnida</taxon>
        <taxon>Araneae</taxon>
        <taxon>Araneomorphae</taxon>
        <taxon>Entelegynae</taxon>
        <taxon>Araneoidea</taxon>
        <taxon>Araneidae</taxon>
        <taxon>Caerostris</taxon>
    </lineage>
</organism>
<name>A0AAV4USW3_9ARAC</name>
<dbReference type="Proteomes" id="UP001054837">
    <property type="component" value="Unassembled WGS sequence"/>
</dbReference>
<dbReference type="AlphaFoldDB" id="A0AAV4USW3"/>
<gene>
    <name evidence="1" type="ORF">CDAR_22291</name>
</gene>